<dbReference type="PRINTS" id="PR00105">
    <property type="entry name" value="C5METTRFRASE"/>
</dbReference>
<dbReference type="GO" id="GO:0003886">
    <property type="term" value="F:DNA (cytosine-5-)-methyltransferase activity"/>
    <property type="evidence" value="ECO:0007669"/>
    <property type="project" value="UniProtKB-EC"/>
</dbReference>
<reference evidence="9" key="1">
    <citation type="journal article" date="2019" name="Int. J. Syst. Evol. Microbiol.">
        <title>The Global Catalogue of Microorganisms (GCM) 10K type strain sequencing project: providing services to taxonomists for standard genome sequencing and annotation.</title>
        <authorList>
            <consortium name="The Broad Institute Genomics Platform"/>
            <consortium name="The Broad Institute Genome Sequencing Center for Infectious Disease"/>
            <person name="Wu L."/>
            <person name="Ma J."/>
        </authorList>
    </citation>
    <scope>NUCLEOTIDE SEQUENCE [LARGE SCALE GENOMIC DNA]</scope>
    <source>
        <strain evidence="9">KCTC 52239</strain>
    </source>
</reference>
<dbReference type="Pfam" id="PF00145">
    <property type="entry name" value="DNA_methylase"/>
    <property type="match status" value="2"/>
</dbReference>
<sequence>MTRKERIIDIPKHGIRAVDPRDGSLGQFAQTGTLSRKEVVAIASQHLAREVVDLTRCRCFLLPFGTCSGFIAGSNEQPITYDAAVTFKSLELFAGAGGLGIGLAQAGFVPELVVEFNRWCCDTLRENHTQLDDGDLQAAWRVQEGDVRKVDFRVFEDRLDLISGGPPCQPFSLGGRHRAYDDTRDMFPQAVRAVREARPKAFVFENVKGLMRASFHDYFSYIHLQLEYPDVVARPEEDWTDHLKRLHKHKTSTDRSGLCYNVVTKLMNAADFGVPQRRERVVFVGFRSDIDARWTPDDGDFTQEALVWDQVYGDYWDRHGVPRDHRRLEGRAAQIAKRLSKDEKPGSKPWRTTRDAIFDLPDPRHFRRAEAVNGHRYQPGARTYPGHTGSYLDEPAKTLKAGVHGVPGGENMLRRADGSVRYFTVRESARLQTFPDSYRFHGAWTECMRQLGNAVPAELARVVGEGVAGKLQAANG</sequence>
<evidence type="ECO:0000256" key="1">
    <source>
        <dbReference type="ARBA" id="ARBA00011975"/>
    </source>
</evidence>
<dbReference type="SUPFAM" id="SSF53335">
    <property type="entry name" value="S-adenosyl-L-methionine-dependent methyltransferases"/>
    <property type="match status" value="1"/>
</dbReference>
<evidence type="ECO:0000256" key="4">
    <source>
        <dbReference type="ARBA" id="ARBA00022691"/>
    </source>
</evidence>
<evidence type="ECO:0000256" key="3">
    <source>
        <dbReference type="ARBA" id="ARBA00022679"/>
    </source>
</evidence>
<accession>A0ABV7I8M7</accession>
<protein>
    <recommendedName>
        <fullName evidence="1">DNA (cytosine-5-)-methyltransferase</fullName>
        <ecNumber evidence="1">2.1.1.37</ecNumber>
    </recommendedName>
</protein>
<dbReference type="InterPro" id="IPR050390">
    <property type="entry name" value="C5-Methyltransferase"/>
</dbReference>
<dbReference type="PROSITE" id="PS00094">
    <property type="entry name" value="C5_MTASE_1"/>
    <property type="match status" value="1"/>
</dbReference>
<organism evidence="8 9">
    <name type="scientific">Paracoccus fontiphilus</name>
    <dbReference type="NCBI Taxonomy" id="1815556"/>
    <lineage>
        <taxon>Bacteria</taxon>
        <taxon>Pseudomonadati</taxon>
        <taxon>Pseudomonadota</taxon>
        <taxon>Alphaproteobacteria</taxon>
        <taxon>Rhodobacterales</taxon>
        <taxon>Paracoccaceae</taxon>
        <taxon>Paracoccus</taxon>
    </lineage>
</organism>
<dbReference type="InterPro" id="IPR001525">
    <property type="entry name" value="C5_MeTfrase"/>
</dbReference>
<evidence type="ECO:0000256" key="7">
    <source>
        <dbReference type="PROSITE-ProRule" id="PRU01016"/>
    </source>
</evidence>
<dbReference type="GO" id="GO:0032259">
    <property type="term" value="P:methylation"/>
    <property type="evidence" value="ECO:0007669"/>
    <property type="project" value="UniProtKB-KW"/>
</dbReference>
<evidence type="ECO:0000313" key="9">
    <source>
        <dbReference type="Proteomes" id="UP001595557"/>
    </source>
</evidence>
<dbReference type="EMBL" id="JBHRTE010000010">
    <property type="protein sequence ID" value="MFC3166989.1"/>
    <property type="molecule type" value="Genomic_DNA"/>
</dbReference>
<comment type="caution">
    <text evidence="8">The sequence shown here is derived from an EMBL/GenBank/DDBJ whole genome shotgun (WGS) entry which is preliminary data.</text>
</comment>
<keyword evidence="3 7" id="KW-0808">Transferase</keyword>
<dbReference type="InterPro" id="IPR018117">
    <property type="entry name" value="C5_DNA_meth_AS"/>
</dbReference>
<dbReference type="Gene3D" id="3.40.50.150">
    <property type="entry name" value="Vaccinia Virus protein VP39"/>
    <property type="match status" value="1"/>
</dbReference>
<dbReference type="Gene3D" id="3.90.120.10">
    <property type="entry name" value="DNA Methylase, subunit A, domain 2"/>
    <property type="match status" value="1"/>
</dbReference>
<comment type="catalytic activity">
    <reaction evidence="6">
        <text>a 2'-deoxycytidine in DNA + S-adenosyl-L-methionine = a 5-methyl-2'-deoxycytidine in DNA + S-adenosyl-L-homocysteine + H(+)</text>
        <dbReference type="Rhea" id="RHEA:13681"/>
        <dbReference type="Rhea" id="RHEA-COMP:11369"/>
        <dbReference type="Rhea" id="RHEA-COMP:11370"/>
        <dbReference type="ChEBI" id="CHEBI:15378"/>
        <dbReference type="ChEBI" id="CHEBI:57856"/>
        <dbReference type="ChEBI" id="CHEBI:59789"/>
        <dbReference type="ChEBI" id="CHEBI:85452"/>
        <dbReference type="ChEBI" id="CHEBI:85454"/>
        <dbReference type="EC" id="2.1.1.37"/>
    </reaction>
</comment>
<dbReference type="PANTHER" id="PTHR10629">
    <property type="entry name" value="CYTOSINE-SPECIFIC METHYLTRANSFERASE"/>
    <property type="match status" value="1"/>
</dbReference>
<gene>
    <name evidence="8" type="ORF">ACFOD7_02890</name>
</gene>
<dbReference type="PROSITE" id="PS51679">
    <property type="entry name" value="SAM_MT_C5"/>
    <property type="match status" value="1"/>
</dbReference>
<evidence type="ECO:0000256" key="5">
    <source>
        <dbReference type="ARBA" id="ARBA00022747"/>
    </source>
</evidence>
<proteinExistence type="inferred from homology"/>
<dbReference type="PANTHER" id="PTHR10629:SF52">
    <property type="entry name" value="DNA (CYTOSINE-5)-METHYLTRANSFERASE 1"/>
    <property type="match status" value="1"/>
</dbReference>
<feature type="active site" evidence="7">
    <location>
        <position position="168"/>
    </location>
</feature>
<dbReference type="RefSeq" id="WP_207465298.1">
    <property type="nucleotide sequence ID" value="NZ_JAFNAW010000003.1"/>
</dbReference>
<comment type="similarity">
    <text evidence="7">Belongs to the class I-like SAM-binding methyltransferase superfamily. C5-methyltransferase family.</text>
</comment>
<keyword evidence="5" id="KW-0680">Restriction system</keyword>
<dbReference type="InterPro" id="IPR029063">
    <property type="entry name" value="SAM-dependent_MTases_sf"/>
</dbReference>
<evidence type="ECO:0000313" key="8">
    <source>
        <dbReference type="EMBL" id="MFC3166989.1"/>
    </source>
</evidence>
<evidence type="ECO:0000256" key="2">
    <source>
        <dbReference type="ARBA" id="ARBA00022603"/>
    </source>
</evidence>
<dbReference type="EC" id="2.1.1.37" evidence="1"/>
<keyword evidence="2 7" id="KW-0489">Methyltransferase</keyword>
<dbReference type="Proteomes" id="UP001595557">
    <property type="component" value="Unassembled WGS sequence"/>
</dbReference>
<evidence type="ECO:0000256" key="6">
    <source>
        <dbReference type="ARBA" id="ARBA00047422"/>
    </source>
</evidence>
<keyword evidence="9" id="KW-1185">Reference proteome</keyword>
<keyword evidence="4 7" id="KW-0949">S-adenosyl-L-methionine</keyword>
<name>A0ABV7I8M7_9RHOB</name>